<gene>
    <name evidence="3" type="ORF">ETH01_06890</name>
</gene>
<dbReference type="GeneID" id="77487652"/>
<evidence type="ECO:0000313" key="3">
    <source>
        <dbReference type="EMBL" id="GEK36402.1"/>
    </source>
</evidence>
<evidence type="ECO:0000313" key="4">
    <source>
        <dbReference type="Proteomes" id="UP000321361"/>
    </source>
</evidence>
<dbReference type="RefSeq" id="WP_082904049.1">
    <property type="nucleotide sequence ID" value="NZ_BJUG01000003.1"/>
</dbReference>
<name>A0A1L8XSJ5_ENTTH</name>
<dbReference type="InterPro" id="IPR007737">
    <property type="entry name" value="Mga_HTH"/>
</dbReference>
<comment type="caution">
    <text evidence="3">The sequence shown here is derived from an EMBL/GenBank/DDBJ whole genome shotgun (WGS) entry which is preliminary data.</text>
</comment>
<keyword evidence="2" id="KW-0804">Transcription</keyword>
<sequence>MNQFFSLERPIQMQLTILETLYFSEKSYSLEKLAHSISSDKRSAAQYCQKIQELPNAIHFSKTSSYYRFSGDAKEYQLLRSDILALSPIFQLVYQLILLSKIQINEFLDSLEISEFILRRHMTQLNKKLDPYQIQIKTKKGDIYLTGKETQIRYFSYLVLWETYQGVTWPFSTIDFEQTLSDVEGLFEAVGQQPNKIKALQWCYISAINLLRSSQGHLIDNKTLPSFTTQIWKEFSEEVESFQQAIGDKLSETELRFSFLWMQSKTNFYLAENFLERALKLHLAKQTSARLFLIKFFSYLNTLKRNQLNHIKKRKLLNATLLANSMHAILFPNFLTLNKEFIFDIEEKHPKLLEEMTRVCTEFKDQDQALYWLQPWILTEAFLIIAPPTYFDKQVNIKFESDLPHSLELATMKKINDSLRPYINVFMTNDLVIQPDLIIRTTDTLLTMPKFEEEPTAVTISIQYIEKQIHSLVHFIKERFTP</sequence>
<protein>
    <submittedName>
        <fullName evidence="3">Uncharacterized protein</fullName>
    </submittedName>
</protein>
<dbReference type="Pfam" id="PF05043">
    <property type="entry name" value="Mga"/>
    <property type="match status" value="1"/>
</dbReference>
<dbReference type="Gene3D" id="1.10.10.10">
    <property type="entry name" value="Winged helix-like DNA-binding domain superfamily/Winged helix DNA-binding domain"/>
    <property type="match status" value="1"/>
</dbReference>
<dbReference type="Proteomes" id="UP000321361">
    <property type="component" value="Unassembled WGS sequence"/>
</dbReference>
<dbReference type="OrthoDB" id="2194501at2"/>
<dbReference type="AlphaFoldDB" id="A0A1L8XSJ5"/>
<evidence type="ECO:0000256" key="1">
    <source>
        <dbReference type="ARBA" id="ARBA00023015"/>
    </source>
</evidence>
<dbReference type="InterPro" id="IPR050661">
    <property type="entry name" value="BglG_antiterminators"/>
</dbReference>
<dbReference type="InterPro" id="IPR036388">
    <property type="entry name" value="WH-like_DNA-bd_sf"/>
</dbReference>
<proteinExistence type="predicted"/>
<organism evidence="3 4">
    <name type="scientific">Enterococcus thailandicus</name>
    <dbReference type="NCBI Taxonomy" id="417368"/>
    <lineage>
        <taxon>Bacteria</taxon>
        <taxon>Bacillati</taxon>
        <taxon>Bacillota</taxon>
        <taxon>Bacilli</taxon>
        <taxon>Lactobacillales</taxon>
        <taxon>Enterococcaceae</taxon>
        <taxon>Enterococcus</taxon>
    </lineage>
</organism>
<keyword evidence="1" id="KW-0805">Transcription regulation</keyword>
<dbReference type="PANTHER" id="PTHR30185">
    <property type="entry name" value="CRYPTIC BETA-GLUCOSIDE BGL OPERON ANTITERMINATOR"/>
    <property type="match status" value="1"/>
</dbReference>
<dbReference type="EMBL" id="BJUG01000003">
    <property type="protein sequence ID" value="GEK36402.1"/>
    <property type="molecule type" value="Genomic_DNA"/>
</dbReference>
<accession>A0A1L8XSJ5</accession>
<dbReference type="KEGG" id="eth:CK496_08360"/>
<reference evidence="3 4" key="1">
    <citation type="submission" date="2019-07" db="EMBL/GenBank/DDBJ databases">
        <title>Whole genome shotgun sequence of Enterococcus thailandicus NBRC 101867.</title>
        <authorList>
            <person name="Hosoyama A."/>
            <person name="Uohara A."/>
            <person name="Ohji S."/>
            <person name="Ichikawa N."/>
        </authorList>
    </citation>
    <scope>NUCLEOTIDE SEQUENCE [LARGE SCALE GENOMIC DNA]</scope>
    <source>
        <strain evidence="3 4">NBRC 101867</strain>
    </source>
</reference>
<dbReference type="PANTHER" id="PTHR30185:SF18">
    <property type="entry name" value="TRANSCRIPTIONAL REGULATOR MTLR"/>
    <property type="match status" value="1"/>
</dbReference>
<evidence type="ECO:0000256" key="2">
    <source>
        <dbReference type="ARBA" id="ARBA00023163"/>
    </source>
</evidence>